<evidence type="ECO:0000313" key="2">
    <source>
        <dbReference type="Proteomes" id="UP001396898"/>
    </source>
</evidence>
<comment type="caution">
    <text evidence="1">The sequence shown here is derived from an EMBL/GenBank/DDBJ whole genome shotgun (WGS) entry which is preliminary data.</text>
</comment>
<proteinExistence type="predicted"/>
<reference evidence="1 2" key="1">
    <citation type="submission" date="2023-01" db="EMBL/GenBank/DDBJ databases">
        <title>Analysis of 21 Apiospora genomes using comparative genomics revels a genus with tremendous synthesis potential of carbohydrate active enzymes and secondary metabolites.</title>
        <authorList>
            <person name="Sorensen T."/>
        </authorList>
    </citation>
    <scope>NUCLEOTIDE SEQUENCE [LARGE SCALE GENOMIC DNA]</scope>
    <source>
        <strain evidence="1 2">CBS 20057</strain>
    </source>
</reference>
<keyword evidence="2" id="KW-1185">Reference proteome</keyword>
<organism evidence="1 2">
    <name type="scientific">Apiospora marii</name>
    <dbReference type="NCBI Taxonomy" id="335849"/>
    <lineage>
        <taxon>Eukaryota</taxon>
        <taxon>Fungi</taxon>
        <taxon>Dikarya</taxon>
        <taxon>Ascomycota</taxon>
        <taxon>Pezizomycotina</taxon>
        <taxon>Sordariomycetes</taxon>
        <taxon>Xylariomycetidae</taxon>
        <taxon>Amphisphaeriales</taxon>
        <taxon>Apiosporaceae</taxon>
        <taxon>Apiospora</taxon>
    </lineage>
</organism>
<protein>
    <recommendedName>
        <fullName evidence="3">Myb/SANT-like domain-containing protein</fullName>
    </recommendedName>
</protein>
<evidence type="ECO:0008006" key="3">
    <source>
        <dbReference type="Google" id="ProtNLM"/>
    </source>
</evidence>
<name>A0ABR1SCH1_9PEZI</name>
<accession>A0ABR1SCH1</accession>
<sequence length="379" mass="42324">MAAQVDEWTLEEIVEMLAWLDYCVETGQDFKATVSGHLKSQFKSTKRRSAEAIETRLTNFKKFHCHSPQPPHLELLRKQGTKALEVFKSDSMHYDAELAKKVRDAKARIRQDANSSVPVAQGANQAVAPNPQSLSNVAQQALAQTQATSGKLRPWMERAFGKSLFAAWEIGQEYPKEYLRSLKTAHIFHDILTNAFPAHPWGLSNECIRLQFEAKAQRDGTSREWLRDVVEDTARDIAREAVKVLGSIAFQAKKNARQPRPSLMPPEVAAERLRPAYEAAFRLKKAFLLAPKHTEYVAQFVGSGQQVNKAFMDIEEQAKEESGNAVNICVFPIIRVLSPELNKPDGANGKPSTIYQNLGLAKTDEEAAGELFQKGLVLA</sequence>
<dbReference type="Proteomes" id="UP001396898">
    <property type="component" value="Unassembled WGS sequence"/>
</dbReference>
<gene>
    <name evidence="1" type="ORF">PG991_006064</name>
</gene>
<dbReference type="EMBL" id="JAQQWI010000007">
    <property type="protein sequence ID" value="KAK8029008.1"/>
    <property type="molecule type" value="Genomic_DNA"/>
</dbReference>
<evidence type="ECO:0000313" key="1">
    <source>
        <dbReference type="EMBL" id="KAK8029008.1"/>
    </source>
</evidence>